<dbReference type="OrthoDB" id="9757559at2"/>
<dbReference type="CDD" id="cd19543">
    <property type="entry name" value="DCL_NRPS"/>
    <property type="match status" value="1"/>
</dbReference>
<dbReference type="FunFam" id="3.40.50.980:FF:000002">
    <property type="entry name" value="Enterobactin synthetase component F"/>
    <property type="match status" value="1"/>
</dbReference>
<keyword evidence="3" id="KW-0597">Phosphoprotein</keyword>
<reference evidence="5 6" key="1">
    <citation type="submission" date="2016-11" db="EMBL/GenBank/DDBJ databases">
        <authorList>
            <person name="Jaros S."/>
            <person name="Januszkiewicz K."/>
            <person name="Wedrychowicz H."/>
        </authorList>
    </citation>
    <scope>NUCLEOTIDE SEQUENCE [LARGE SCALE GENOMIC DNA]</scope>
    <source>
        <strain evidence="5 6">LMG 26898</strain>
    </source>
</reference>
<dbReference type="Pfam" id="PF00668">
    <property type="entry name" value="Condensation"/>
    <property type="match status" value="3"/>
</dbReference>
<dbReference type="FunFam" id="3.40.50.12780:FF:000012">
    <property type="entry name" value="Non-ribosomal peptide synthetase"/>
    <property type="match status" value="1"/>
</dbReference>
<accession>A0A1M7QIL1</accession>
<dbReference type="InterPro" id="IPR020806">
    <property type="entry name" value="PKS_PP-bd"/>
</dbReference>
<dbReference type="InterPro" id="IPR023213">
    <property type="entry name" value="CAT-like_dom_sf"/>
</dbReference>
<dbReference type="FunFam" id="3.30.559.10:FF:000012">
    <property type="entry name" value="Non-ribosomal peptide synthetase"/>
    <property type="match status" value="1"/>
</dbReference>
<dbReference type="CDD" id="cd05930">
    <property type="entry name" value="A_NRPS"/>
    <property type="match status" value="1"/>
</dbReference>
<feature type="domain" description="Carrier" evidence="4">
    <location>
        <begin position="1004"/>
        <end position="1078"/>
    </location>
</feature>
<dbReference type="CDD" id="cd19534">
    <property type="entry name" value="E_NRPS"/>
    <property type="match status" value="1"/>
</dbReference>
<dbReference type="Pfam" id="PF13193">
    <property type="entry name" value="AMP-binding_C"/>
    <property type="match status" value="2"/>
</dbReference>
<dbReference type="PANTHER" id="PTHR45398">
    <property type="match status" value="1"/>
</dbReference>
<proteinExistence type="predicted"/>
<dbReference type="CDD" id="cd17643">
    <property type="entry name" value="A_NRPS_Cytc1-like"/>
    <property type="match status" value="1"/>
</dbReference>
<dbReference type="SUPFAM" id="SSF47336">
    <property type="entry name" value="ACP-like"/>
    <property type="match status" value="2"/>
</dbReference>
<dbReference type="InterPro" id="IPR010060">
    <property type="entry name" value="NRPS_synth"/>
</dbReference>
<dbReference type="PANTHER" id="PTHR45398:SF1">
    <property type="entry name" value="ENZYME, PUTATIVE (JCVI)-RELATED"/>
    <property type="match status" value="1"/>
</dbReference>
<gene>
    <name evidence="5" type="ORF">SAMN05216593_1283</name>
</gene>
<dbReference type="PROSITE" id="PS00455">
    <property type="entry name" value="AMP_BINDING"/>
    <property type="match status" value="2"/>
</dbReference>
<evidence type="ECO:0000313" key="5">
    <source>
        <dbReference type="EMBL" id="SHN30769.1"/>
    </source>
</evidence>
<dbReference type="GO" id="GO:0031177">
    <property type="term" value="F:phosphopantetheine binding"/>
    <property type="evidence" value="ECO:0007669"/>
    <property type="project" value="InterPro"/>
</dbReference>
<name>A0A1M7QIL1_9PSED</name>
<dbReference type="InterPro" id="IPR010071">
    <property type="entry name" value="AA_adenyl_dom"/>
</dbReference>
<dbReference type="SUPFAM" id="SSF52777">
    <property type="entry name" value="CoA-dependent acyltransferases"/>
    <property type="match status" value="6"/>
</dbReference>
<organism evidence="5 6">
    <name type="scientific">Pseudomonas asturiensis</name>
    <dbReference type="NCBI Taxonomy" id="1190415"/>
    <lineage>
        <taxon>Bacteria</taxon>
        <taxon>Pseudomonadati</taxon>
        <taxon>Pseudomonadota</taxon>
        <taxon>Gammaproteobacteria</taxon>
        <taxon>Pseudomonadales</taxon>
        <taxon>Pseudomonadaceae</taxon>
        <taxon>Pseudomonas</taxon>
    </lineage>
</organism>
<dbReference type="RefSeq" id="WP_073173230.1">
    <property type="nucleotide sequence ID" value="NZ_FRDA01000028.1"/>
</dbReference>
<comment type="cofactor">
    <cofactor evidence="1">
        <name>pantetheine 4'-phosphate</name>
        <dbReference type="ChEBI" id="CHEBI:47942"/>
    </cofactor>
</comment>
<dbReference type="GO" id="GO:0003824">
    <property type="term" value="F:catalytic activity"/>
    <property type="evidence" value="ECO:0007669"/>
    <property type="project" value="InterPro"/>
</dbReference>
<dbReference type="InterPro" id="IPR025110">
    <property type="entry name" value="AMP-bd_C"/>
</dbReference>
<dbReference type="NCBIfam" id="NF003417">
    <property type="entry name" value="PRK04813.1"/>
    <property type="match status" value="3"/>
</dbReference>
<evidence type="ECO:0000256" key="2">
    <source>
        <dbReference type="ARBA" id="ARBA00022450"/>
    </source>
</evidence>
<dbReference type="InterPro" id="IPR000873">
    <property type="entry name" value="AMP-dep_synth/lig_dom"/>
</dbReference>
<dbReference type="STRING" id="1190415.SAMN05216593_1283"/>
<evidence type="ECO:0000256" key="3">
    <source>
        <dbReference type="ARBA" id="ARBA00022553"/>
    </source>
</evidence>
<dbReference type="InterPro" id="IPR045851">
    <property type="entry name" value="AMP-bd_C_sf"/>
</dbReference>
<dbReference type="Gene3D" id="3.30.559.10">
    <property type="entry name" value="Chloramphenicol acetyltransferase-like domain"/>
    <property type="match status" value="3"/>
</dbReference>
<evidence type="ECO:0000256" key="1">
    <source>
        <dbReference type="ARBA" id="ARBA00001957"/>
    </source>
</evidence>
<dbReference type="EMBL" id="FRDA01000028">
    <property type="protein sequence ID" value="SHN30769.1"/>
    <property type="molecule type" value="Genomic_DNA"/>
</dbReference>
<dbReference type="PROSITE" id="PS50075">
    <property type="entry name" value="CARRIER"/>
    <property type="match status" value="2"/>
</dbReference>
<sequence>MTGTTAARIAKRFVGLSLEQRQQFLTRLRQDGKDFSLLPVPVSRHDFTAIPLSFAQQRLLFLWQLDPSSDAYKMTTGLRLNGTLNEVALTRAFDCLIERHEVLRTVFQTDGDQPLQVVLHDQHVALGRIDLSALGTEQREAELALQVATVTDQPFDLRNGPLLRAHLFRLADDEHVLVVCMHHIVSDGWSMDVMIQEFVHAYQAYSEGREPSLPELPLQYADYAIWQRSWLEAGEGERQLAYWRDQLGDEQPLLDAAQDFPRPIVQSYQGEHLRFDFGADLSQQLNAFARSQGMSLFMLVLAGFSLFLSRKAGQRDIRIGVPNANRGRAETEGLIGFFINTQVLRCQVDERLSYLDLLAQIRDTSFGAQAHQDVPFEQLVDHLAPERNLGHNPLFQAKFNQNVVLKQKTALKLPGLEVSEYAFDKQGAHFDLALDITDDGTLIHGDMAFASDLYRRSTVERFVPELLALFQALLAAPGAPLFSLGALAVEPAPRPLEPARGVLQQWNHQVAQQPHALAARYLDSTLSILALDQAANQLARHLTRLGVKQGQPVAVLMERSLEWLTSVLAILKSGGVYMPLDVKAPDSRLQEMLSNAQASVLLCAEGDTRADSLAVDGCQGVTWTPALWQDLPTSVVEPTLVAEAPAYVIHTSGSTGQPKGVLVSHGALASYVRGLLDRLQLTPDASMALISTIAADLGHTVLFGALCSGRTLHVLPETLGFDPDGFARYMAGHQVGVLKIVPGHLAALMQASRPADALPQHALIVGGEACSPALVEQVRQLKPGCRVINHYGPSETTIGVLTHEVLALDPARPVPVGAPLPGAQAYVLDDVLNLADTQVAGELYIGGHSVALGYLGQPGLTAERFVPDPFAQDGARVYRSGDRMRRNHQGLLEFIGRADDQVKVRGYRVEPAEVARVLLALESVNEACVLPLPMEGDESRLQLVAYCVASVGAEALREQLATRLPDYMVPAQVVLIDRLPLTVNGKLDKRALPKPGVVQQCYTAPVGEIEETLAAVWADVLKLEQVGSTDNFFELGGDSILSLQIIARAKRQGIKLSPKQLFEKQTIGQLASVAKLIQKKTVTAVEQSSGSLPLLPIQARFFELAITERQHWNQSVMLKPQTPLDATLLQGALAALIEQHDALRAGFAQQNGQWQASFAVPDTRNLLWVDELDDREQLTALADKAQRSLDVQNGPLIRAVLVNLPQGEQRLLLVIHHLVVDGVSWRVLLEDLQHLYQALVTGQPLALPAKTTALQHWAEQLQRYATSDALAAECDYWLSTLQNGAQPLPRDNPDGTQRNRDAAHASSWLSKELTHQLLKVAPAAYRTQVNDLLLTALAQVLCEWSRQPSVLIQLEGHGREDLFDDMDLSRTVGWFSSLFPVRLTPQPALGASLCGIKEQLRAVPNKGIGYGVLRYLGEPAFARQLAALPEAQVTFNYLGQFDGSFDSQSALWLPSADSAGVAQDEDGPLANALSLTGQVFDGQLQMNWTFSREQYQPSTIDALARRYEQALITLIEHCLAGNQGVTPSDFPLARLSQPQLDRLSIPAGNIQDIYPLAPMQQGMLFHSLFEQEAGNYINQLRVTVNGLDVPRFKAAWQSAVDAHDVLRSSFVSHAEQSLQVVLRQADVPFLVLDARGKPDHWLDDWANDDRQQGFDLARGPLLRVALLQTGEDAYQLIYTSHHILMDGWSSSSLLGEVLQSYSGQVQAKQAGRYRDYIEWLSVQDADDSERFWTAQLAGLDEPTRLVHALKSSASGQGHADYVQLIDADGTRRLSEFAREQRVTLNTLVQSAWLLVLQRYTGQSSVTFGATVAGRPADLPGVEEQLGLFINTLPVIASPRPEQTVADWVQQVQAKNLALREHEHTPLYDIQRWARTGGEALFDTILVFENYPMSEALQRAPDGLTFSELRNQEQAHYPLTLVVEAADVLSVRFSYDRQHFNAETVAQLAAHFDCLLHNLSAEPSACLGQLSLPVDWTQTVQVWPTHQCAHQRFETQAAQTPQAIALSLGTEQLSYEQLNHRANQVAHKLREQGVGPDVRVGLAAERSLDMIVGLLAILKAGGAYVPLDPDYPQDRLSFLMQDSGIELLLTQAAVLDRLPVPANVQCLLIDASLDGYSTENLINHTTPDNLAYVIYTSGSTGTPKGTLLAHHNLMRLFAATDHWFAFSEQDVWTLFHSFAFDFSVWEIFGALLHGGRLVIVPRDTSRSPEDFHALLIEQQVTVLNQTPSAFKQLMHVACENDQPLALRSVIFGGEALDVTSLTPWFERFGDQTPQLINMYGITETTVHVTYRPITQADTQSLSSPIGEAIPDLSWYVLDADFNPVAQGCSGELHIGHAGLARGYHNRAALTAERFVPDPFSSDGGRLYRTGDLARYRAAGVIEYAGRIDHQVKVRGHRIELGEIEARNPRAYLVPTDPAHDPQTLRDALKAELKTQLPDYMVPTHFVLLDALPLTANGKLDRKALPAPDASQLQSQYVAPEGEREQQLASIWADVLKVERVGRTDNFFELGGHSLLAVQMLVRVREQLQHEVSLKDLFEQPTLADFSATIQQKNGESDLAQDELTKSLEALKRLSAEEIDNLLA</sequence>
<dbReference type="InterPro" id="IPR006162">
    <property type="entry name" value="Ppantetheine_attach_site"/>
</dbReference>
<dbReference type="FunFam" id="3.40.50.980:FF:000001">
    <property type="entry name" value="Non-ribosomal peptide synthetase"/>
    <property type="match status" value="1"/>
</dbReference>
<dbReference type="InterPro" id="IPR009081">
    <property type="entry name" value="PP-bd_ACP"/>
</dbReference>
<dbReference type="Gene3D" id="2.30.38.10">
    <property type="entry name" value="Luciferase, Domain 3"/>
    <property type="match status" value="2"/>
</dbReference>
<protein>
    <submittedName>
        <fullName evidence="5">Non-ribosomal peptide synthase domain TIGR01720/amino acid adenylation domain-containing protein</fullName>
    </submittedName>
</protein>
<dbReference type="Gene3D" id="3.40.50.980">
    <property type="match status" value="4"/>
</dbReference>
<dbReference type="Pfam" id="PF00550">
    <property type="entry name" value="PP-binding"/>
    <property type="match status" value="2"/>
</dbReference>
<evidence type="ECO:0000313" key="6">
    <source>
        <dbReference type="Proteomes" id="UP000183983"/>
    </source>
</evidence>
<keyword evidence="2" id="KW-0596">Phosphopantetheine</keyword>
<dbReference type="SUPFAM" id="SSF56801">
    <property type="entry name" value="Acetyl-CoA synthetase-like"/>
    <property type="match status" value="2"/>
</dbReference>
<dbReference type="Pfam" id="PF00501">
    <property type="entry name" value="AMP-binding"/>
    <property type="match status" value="2"/>
</dbReference>
<dbReference type="Gene3D" id="3.30.300.30">
    <property type="match status" value="2"/>
</dbReference>
<feature type="domain" description="Carrier" evidence="4">
    <location>
        <begin position="2477"/>
        <end position="2552"/>
    </location>
</feature>
<dbReference type="SMART" id="SM00823">
    <property type="entry name" value="PKS_PP"/>
    <property type="match status" value="2"/>
</dbReference>
<dbReference type="InterPro" id="IPR036736">
    <property type="entry name" value="ACP-like_sf"/>
</dbReference>
<dbReference type="InterPro" id="IPR001242">
    <property type="entry name" value="Condensation_dom"/>
</dbReference>
<dbReference type="Gene3D" id="3.30.559.30">
    <property type="entry name" value="Nonribosomal peptide synthetase, condensation domain"/>
    <property type="match status" value="3"/>
</dbReference>
<dbReference type="Proteomes" id="UP000183983">
    <property type="component" value="Unassembled WGS sequence"/>
</dbReference>
<dbReference type="Gene3D" id="1.10.1200.10">
    <property type="entry name" value="ACP-like"/>
    <property type="match status" value="2"/>
</dbReference>
<dbReference type="InterPro" id="IPR020845">
    <property type="entry name" value="AMP-binding_CS"/>
</dbReference>
<dbReference type="CDD" id="cd19531">
    <property type="entry name" value="LCL_NRPS-like"/>
    <property type="match status" value="1"/>
</dbReference>
<dbReference type="PROSITE" id="PS00012">
    <property type="entry name" value="PHOSPHOPANTETHEINE"/>
    <property type="match status" value="2"/>
</dbReference>
<evidence type="ECO:0000259" key="4">
    <source>
        <dbReference type="PROSITE" id="PS50075"/>
    </source>
</evidence>
<dbReference type="NCBIfam" id="TIGR01733">
    <property type="entry name" value="AA-adenyl-dom"/>
    <property type="match status" value="2"/>
</dbReference>
<dbReference type="NCBIfam" id="TIGR01720">
    <property type="entry name" value="NRPS-para261"/>
    <property type="match status" value="1"/>
</dbReference>
<dbReference type="FunFam" id="1.10.1200.10:FF:000005">
    <property type="entry name" value="Nonribosomal peptide synthetase 1"/>
    <property type="match status" value="2"/>
</dbReference>